<name>A0ACB9B7Q6_ARCLA</name>
<proteinExistence type="predicted"/>
<organism evidence="1 2">
    <name type="scientific">Arctium lappa</name>
    <name type="common">Greater burdock</name>
    <name type="synonym">Lappa major</name>
    <dbReference type="NCBI Taxonomy" id="4217"/>
    <lineage>
        <taxon>Eukaryota</taxon>
        <taxon>Viridiplantae</taxon>
        <taxon>Streptophyta</taxon>
        <taxon>Embryophyta</taxon>
        <taxon>Tracheophyta</taxon>
        <taxon>Spermatophyta</taxon>
        <taxon>Magnoliopsida</taxon>
        <taxon>eudicotyledons</taxon>
        <taxon>Gunneridae</taxon>
        <taxon>Pentapetalae</taxon>
        <taxon>asterids</taxon>
        <taxon>campanulids</taxon>
        <taxon>Asterales</taxon>
        <taxon>Asteraceae</taxon>
        <taxon>Carduoideae</taxon>
        <taxon>Cardueae</taxon>
        <taxon>Arctiinae</taxon>
        <taxon>Arctium</taxon>
    </lineage>
</organism>
<evidence type="ECO:0000313" key="1">
    <source>
        <dbReference type="EMBL" id="KAI3718077.1"/>
    </source>
</evidence>
<reference evidence="1 2" key="2">
    <citation type="journal article" date="2022" name="Mol. Ecol. Resour.">
        <title>The genomes of chicory, endive, great burdock and yacon provide insights into Asteraceae paleo-polyploidization history and plant inulin production.</title>
        <authorList>
            <person name="Fan W."/>
            <person name="Wang S."/>
            <person name="Wang H."/>
            <person name="Wang A."/>
            <person name="Jiang F."/>
            <person name="Liu H."/>
            <person name="Zhao H."/>
            <person name="Xu D."/>
            <person name="Zhang Y."/>
        </authorList>
    </citation>
    <scope>NUCLEOTIDE SEQUENCE [LARGE SCALE GENOMIC DNA]</scope>
    <source>
        <strain evidence="2">cv. Niubang</strain>
    </source>
</reference>
<keyword evidence="2" id="KW-1185">Reference proteome</keyword>
<sequence length="164" mass="18758">MANDGDVVMPLASCDEADSHMKRAAQQNNKKILKKATTASSKQLVIFPDNKDDSDSAAAGGGNDDHTRSWRRIESDFVVNYPRMDSRLHHLYPTGHMTGEGYTTIIKLMMTYLSQEELAAMEKKWVELYLEEIRVIGTKRMQLMEEQLDLIEKARETHKNQIEN</sequence>
<evidence type="ECO:0000313" key="2">
    <source>
        <dbReference type="Proteomes" id="UP001055879"/>
    </source>
</evidence>
<gene>
    <name evidence="1" type="ORF">L6452_18924</name>
</gene>
<protein>
    <submittedName>
        <fullName evidence="1">Uncharacterized protein</fullName>
    </submittedName>
</protein>
<comment type="caution">
    <text evidence="1">The sequence shown here is derived from an EMBL/GenBank/DDBJ whole genome shotgun (WGS) entry which is preliminary data.</text>
</comment>
<dbReference type="EMBL" id="CM042052">
    <property type="protein sequence ID" value="KAI3718077.1"/>
    <property type="molecule type" value="Genomic_DNA"/>
</dbReference>
<dbReference type="Proteomes" id="UP001055879">
    <property type="component" value="Linkage Group LG06"/>
</dbReference>
<reference evidence="2" key="1">
    <citation type="journal article" date="2022" name="Mol. Ecol. Resour.">
        <title>The genomes of chicory, endive, great burdock and yacon provide insights into Asteraceae palaeo-polyploidization history and plant inulin production.</title>
        <authorList>
            <person name="Fan W."/>
            <person name="Wang S."/>
            <person name="Wang H."/>
            <person name="Wang A."/>
            <person name="Jiang F."/>
            <person name="Liu H."/>
            <person name="Zhao H."/>
            <person name="Xu D."/>
            <person name="Zhang Y."/>
        </authorList>
    </citation>
    <scope>NUCLEOTIDE SEQUENCE [LARGE SCALE GENOMIC DNA]</scope>
    <source>
        <strain evidence="2">cv. Niubang</strain>
    </source>
</reference>
<accession>A0ACB9B7Q6</accession>